<evidence type="ECO:0000256" key="8">
    <source>
        <dbReference type="SAM" id="Phobius"/>
    </source>
</evidence>
<proteinExistence type="predicted"/>
<evidence type="ECO:0000256" key="2">
    <source>
        <dbReference type="ARBA" id="ARBA00022475"/>
    </source>
</evidence>
<organism evidence="10">
    <name type="scientific">freshwater metagenome</name>
    <dbReference type="NCBI Taxonomy" id="449393"/>
    <lineage>
        <taxon>unclassified sequences</taxon>
        <taxon>metagenomes</taxon>
        <taxon>ecological metagenomes</taxon>
    </lineage>
</organism>
<dbReference type="Pfam" id="PF13231">
    <property type="entry name" value="PMT_2"/>
    <property type="match status" value="1"/>
</dbReference>
<gene>
    <name evidence="10" type="ORF">UFOPK3543_00350</name>
</gene>
<dbReference type="PANTHER" id="PTHR33908:SF11">
    <property type="entry name" value="MEMBRANE PROTEIN"/>
    <property type="match status" value="1"/>
</dbReference>
<evidence type="ECO:0000313" key="10">
    <source>
        <dbReference type="EMBL" id="CAB4892170.1"/>
    </source>
</evidence>
<feature type="transmembrane region" description="Helical" evidence="8">
    <location>
        <begin position="223"/>
        <end position="243"/>
    </location>
</feature>
<evidence type="ECO:0000256" key="7">
    <source>
        <dbReference type="ARBA" id="ARBA00023136"/>
    </source>
</evidence>
<evidence type="ECO:0000256" key="5">
    <source>
        <dbReference type="ARBA" id="ARBA00022692"/>
    </source>
</evidence>
<dbReference type="AlphaFoldDB" id="A0A6J7FGT4"/>
<dbReference type="InterPro" id="IPR038731">
    <property type="entry name" value="RgtA/B/C-like"/>
</dbReference>
<dbReference type="PANTHER" id="PTHR33908">
    <property type="entry name" value="MANNOSYLTRANSFERASE YKCB-RELATED"/>
    <property type="match status" value="1"/>
</dbReference>
<keyword evidence="6 8" id="KW-1133">Transmembrane helix</keyword>
<accession>A0A6J7FGT4</accession>
<comment type="subcellular location">
    <subcellularLocation>
        <location evidence="1">Cell membrane</location>
        <topology evidence="1">Multi-pass membrane protein</topology>
    </subcellularLocation>
</comment>
<sequence>MSSRPESLNAEERTPSRIAGLASVVEWPLIALCAVVGSVLRFAPASPMWLDEALTVNIAAAPLAEIGGLLRRDGHPPLYYFVLHGWIEIFGTGAGAVRALSGIVGLGLLAMVAVVGRRHGGPRLAGFTVAIVAVSPFAVRYSSEARMYELVSLLALVGWWLLDRALDPARSRRGVLAGLWLVSGALLLTHYWAMFLLAATGLGILWSAWRAPTPAQRRRSLEAAVAIAAGGVWFVPWVSAFAYQAAHTGTPWAKASRPTRVVSESFVDWAGGTGPEAVLLIAALAALLAMGLFGRVHEGRLELGPVGDGWRRRALWIIGATFAIGAAASTLSAAAYAGRYSSVIYPFAMLLVGAGLAGLPTPFVRVSALAVIAMLSLASIGLALKSDRTQAGEVGAELRRAARPGDLVVVCPDQLGPAIQRLAPTDVRVVRTPDLGDPRFVDWVDYADRQAASSVSVVADRILATAGTGTIWLVWSGSYRLAGPQCDELAGRLSAIRPGTSPEVQADPAKYFESASLIRLVAR</sequence>
<protein>
    <submittedName>
        <fullName evidence="10">Unannotated protein</fullName>
    </submittedName>
</protein>
<evidence type="ECO:0000256" key="3">
    <source>
        <dbReference type="ARBA" id="ARBA00022676"/>
    </source>
</evidence>
<keyword evidence="4" id="KW-0808">Transferase</keyword>
<feature type="transmembrane region" description="Helical" evidence="8">
    <location>
        <begin position="343"/>
        <end position="359"/>
    </location>
</feature>
<feature type="transmembrane region" description="Helical" evidence="8">
    <location>
        <begin position="277"/>
        <end position="294"/>
    </location>
</feature>
<keyword evidence="3" id="KW-0328">Glycosyltransferase</keyword>
<keyword evidence="7 8" id="KW-0472">Membrane</keyword>
<dbReference type="GO" id="GO:0005886">
    <property type="term" value="C:plasma membrane"/>
    <property type="evidence" value="ECO:0007669"/>
    <property type="project" value="UniProtKB-SubCell"/>
</dbReference>
<feature type="transmembrane region" description="Helical" evidence="8">
    <location>
        <begin position="122"/>
        <end position="139"/>
    </location>
</feature>
<dbReference type="InterPro" id="IPR050297">
    <property type="entry name" value="LipidA_mod_glycosyltrf_83"/>
</dbReference>
<feature type="transmembrane region" description="Helical" evidence="8">
    <location>
        <begin position="315"/>
        <end position="337"/>
    </location>
</feature>
<evidence type="ECO:0000256" key="4">
    <source>
        <dbReference type="ARBA" id="ARBA00022679"/>
    </source>
</evidence>
<feature type="transmembrane region" description="Helical" evidence="8">
    <location>
        <begin position="89"/>
        <end position="115"/>
    </location>
</feature>
<evidence type="ECO:0000256" key="1">
    <source>
        <dbReference type="ARBA" id="ARBA00004651"/>
    </source>
</evidence>
<name>A0A6J7FGT4_9ZZZZ</name>
<dbReference type="GO" id="GO:0016763">
    <property type="term" value="F:pentosyltransferase activity"/>
    <property type="evidence" value="ECO:0007669"/>
    <property type="project" value="TreeGrafter"/>
</dbReference>
<keyword evidence="5 8" id="KW-0812">Transmembrane</keyword>
<keyword evidence="2" id="KW-1003">Cell membrane</keyword>
<evidence type="ECO:0000256" key="6">
    <source>
        <dbReference type="ARBA" id="ARBA00022989"/>
    </source>
</evidence>
<dbReference type="EMBL" id="CAFBMH010000007">
    <property type="protein sequence ID" value="CAB4892170.1"/>
    <property type="molecule type" value="Genomic_DNA"/>
</dbReference>
<evidence type="ECO:0000259" key="9">
    <source>
        <dbReference type="Pfam" id="PF13231"/>
    </source>
</evidence>
<feature type="domain" description="Glycosyltransferase RgtA/B/C/D-like" evidence="9">
    <location>
        <begin position="75"/>
        <end position="221"/>
    </location>
</feature>
<feature type="transmembrane region" description="Helical" evidence="8">
    <location>
        <begin position="21"/>
        <end position="43"/>
    </location>
</feature>
<feature type="transmembrane region" description="Helical" evidence="8">
    <location>
        <begin position="195"/>
        <end position="211"/>
    </location>
</feature>
<reference evidence="10" key="1">
    <citation type="submission" date="2020-05" db="EMBL/GenBank/DDBJ databases">
        <authorList>
            <person name="Chiriac C."/>
            <person name="Salcher M."/>
            <person name="Ghai R."/>
            <person name="Kavagutti S V."/>
        </authorList>
    </citation>
    <scope>NUCLEOTIDE SEQUENCE</scope>
</reference>
<dbReference type="GO" id="GO:0008610">
    <property type="term" value="P:lipid biosynthetic process"/>
    <property type="evidence" value="ECO:0007669"/>
    <property type="project" value="UniProtKB-ARBA"/>
</dbReference>